<dbReference type="InterPro" id="IPR023091">
    <property type="entry name" value="MetalPrtase_cat_dom_sf_prd"/>
</dbReference>
<keyword evidence="4" id="KW-0479">Metal-binding</keyword>
<dbReference type="EMBL" id="UINC01127044">
    <property type="protein sequence ID" value="SVD05906.1"/>
    <property type="molecule type" value="Genomic_DNA"/>
</dbReference>
<comment type="similarity">
    <text evidence="2">Belongs to the endoribonuclease YbeY family.</text>
</comment>
<dbReference type="GO" id="GO:0004519">
    <property type="term" value="F:endonuclease activity"/>
    <property type="evidence" value="ECO:0007669"/>
    <property type="project" value="UniProtKB-KW"/>
</dbReference>
<dbReference type="Pfam" id="PF02130">
    <property type="entry name" value="YbeY"/>
    <property type="match status" value="1"/>
</dbReference>
<evidence type="ECO:0000313" key="8">
    <source>
        <dbReference type="EMBL" id="SVD05906.1"/>
    </source>
</evidence>
<dbReference type="InterPro" id="IPR002036">
    <property type="entry name" value="YbeY"/>
</dbReference>
<keyword evidence="7" id="KW-0862">Zinc</keyword>
<feature type="non-terminal residue" evidence="8">
    <location>
        <position position="1"/>
    </location>
</feature>
<protein>
    <recommendedName>
        <fullName evidence="9">rRNA maturation RNase YbeY</fullName>
    </recommendedName>
</protein>
<evidence type="ECO:0000256" key="4">
    <source>
        <dbReference type="ARBA" id="ARBA00022723"/>
    </source>
</evidence>
<dbReference type="HAMAP" id="MF_00009">
    <property type="entry name" value="Endoribonucl_YbeY"/>
    <property type="match status" value="1"/>
</dbReference>
<evidence type="ECO:0000256" key="3">
    <source>
        <dbReference type="ARBA" id="ARBA00022722"/>
    </source>
</evidence>
<comment type="cofactor">
    <cofactor evidence="1">
        <name>Zn(2+)</name>
        <dbReference type="ChEBI" id="CHEBI:29105"/>
    </cofactor>
</comment>
<dbReference type="SUPFAM" id="SSF55486">
    <property type="entry name" value="Metalloproteases ('zincins'), catalytic domain"/>
    <property type="match status" value="1"/>
</dbReference>
<dbReference type="Gene3D" id="3.40.390.30">
    <property type="entry name" value="Metalloproteases ('zincins'), catalytic domain"/>
    <property type="match status" value="1"/>
</dbReference>
<evidence type="ECO:0000256" key="1">
    <source>
        <dbReference type="ARBA" id="ARBA00001947"/>
    </source>
</evidence>
<name>A0A382S7L4_9ZZZZ</name>
<accession>A0A382S7L4</accession>
<dbReference type="GO" id="GO:0006364">
    <property type="term" value="P:rRNA processing"/>
    <property type="evidence" value="ECO:0007669"/>
    <property type="project" value="InterPro"/>
</dbReference>
<keyword evidence="5" id="KW-0255">Endonuclease</keyword>
<gene>
    <name evidence="8" type="ORF">METZ01_LOCUS358760</name>
</gene>
<keyword evidence="6" id="KW-0378">Hydrolase</keyword>
<dbReference type="PROSITE" id="PS01306">
    <property type="entry name" value="UPF0054"/>
    <property type="match status" value="1"/>
</dbReference>
<evidence type="ECO:0008006" key="9">
    <source>
        <dbReference type="Google" id="ProtNLM"/>
    </source>
</evidence>
<sequence length="149" mass="16263">VDDLCDRAVKASFASAGQGSYGEVSVLLTNDLAMCEFNSQYRGREGPANVLSFPAHLRSAHSRVEVEPLLWGDIAISFDRVKYEAKCEAKPIRDHTAHLVVHGTLHLLGFDHKEMLDIAAMKRLEVSSLARLGISDPYSAGVNVELSAL</sequence>
<keyword evidence="3" id="KW-0540">Nuclease</keyword>
<evidence type="ECO:0000256" key="6">
    <source>
        <dbReference type="ARBA" id="ARBA00022801"/>
    </source>
</evidence>
<evidence type="ECO:0000256" key="7">
    <source>
        <dbReference type="ARBA" id="ARBA00022833"/>
    </source>
</evidence>
<dbReference type="GO" id="GO:0004222">
    <property type="term" value="F:metalloendopeptidase activity"/>
    <property type="evidence" value="ECO:0007669"/>
    <property type="project" value="InterPro"/>
</dbReference>
<dbReference type="AlphaFoldDB" id="A0A382S7L4"/>
<dbReference type="GO" id="GO:0046872">
    <property type="term" value="F:metal ion binding"/>
    <property type="evidence" value="ECO:0007669"/>
    <property type="project" value="UniProtKB-KW"/>
</dbReference>
<dbReference type="InterPro" id="IPR020549">
    <property type="entry name" value="YbeY_CS"/>
</dbReference>
<evidence type="ECO:0000256" key="5">
    <source>
        <dbReference type="ARBA" id="ARBA00022759"/>
    </source>
</evidence>
<dbReference type="PANTHER" id="PTHR46986:SF1">
    <property type="entry name" value="ENDORIBONUCLEASE YBEY, CHLOROPLASTIC"/>
    <property type="match status" value="1"/>
</dbReference>
<organism evidence="8">
    <name type="scientific">marine metagenome</name>
    <dbReference type="NCBI Taxonomy" id="408172"/>
    <lineage>
        <taxon>unclassified sequences</taxon>
        <taxon>metagenomes</taxon>
        <taxon>ecological metagenomes</taxon>
    </lineage>
</organism>
<dbReference type="NCBIfam" id="TIGR00043">
    <property type="entry name" value="rRNA maturation RNase YbeY"/>
    <property type="match status" value="1"/>
</dbReference>
<reference evidence="8" key="1">
    <citation type="submission" date="2018-05" db="EMBL/GenBank/DDBJ databases">
        <authorList>
            <person name="Lanie J.A."/>
            <person name="Ng W.-L."/>
            <person name="Kazmierczak K.M."/>
            <person name="Andrzejewski T.M."/>
            <person name="Davidsen T.M."/>
            <person name="Wayne K.J."/>
            <person name="Tettelin H."/>
            <person name="Glass J.I."/>
            <person name="Rusch D."/>
            <person name="Podicherti R."/>
            <person name="Tsui H.-C.T."/>
            <person name="Winkler M.E."/>
        </authorList>
    </citation>
    <scope>NUCLEOTIDE SEQUENCE</scope>
</reference>
<dbReference type="PANTHER" id="PTHR46986">
    <property type="entry name" value="ENDORIBONUCLEASE YBEY, CHLOROPLASTIC"/>
    <property type="match status" value="1"/>
</dbReference>
<evidence type="ECO:0000256" key="2">
    <source>
        <dbReference type="ARBA" id="ARBA00010875"/>
    </source>
</evidence>
<proteinExistence type="inferred from homology"/>